<evidence type="ECO:0000313" key="2">
    <source>
        <dbReference type="Proteomes" id="UP000604117"/>
    </source>
</evidence>
<sequence>MISAVAEALELIVGRPHGDRVTVRVLGRVHADADDHWDGNWLRFTIDGLDQTDLPAMVSALVAIERAYPLLGGR</sequence>
<accession>A0ABQ4D0P4</accession>
<keyword evidence="2" id="KW-1185">Reference proteome</keyword>
<protein>
    <submittedName>
        <fullName evidence="1">Uncharacterized protein</fullName>
    </submittedName>
</protein>
<evidence type="ECO:0000313" key="1">
    <source>
        <dbReference type="EMBL" id="GIF77114.1"/>
    </source>
</evidence>
<name>A0ABQ4D0P4_9ACTN</name>
<dbReference type="EMBL" id="BONE01000079">
    <property type="protein sequence ID" value="GIF77114.1"/>
    <property type="molecule type" value="Genomic_DNA"/>
</dbReference>
<proteinExistence type="predicted"/>
<dbReference type="Proteomes" id="UP000604117">
    <property type="component" value="Unassembled WGS sequence"/>
</dbReference>
<organism evidence="1 2">
    <name type="scientific">Asanoa siamensis</name>
    <dbReference type="NCBI Taxonomy" id="926357"/>
    <lineage>
        <taxon>Bacteria</taxon>
        <taxon>Bacillati</taxon>
        <taxon>Actinomycetota</taxon>
        <taxon>Actinomycetes</taxon>
        <taxon>Micromonosporales</taxon>
        <taxon>Micromonosporaceae</taxon>
        <taxon>Asanoa</taxon>
    </lineage>
</organism>
<comment type="caution">
    <text evidence="1">The sequence shown here is derived from an EMBL/GenBank/DDBJ whole genome shotgun (WGS) entry which is preliminary data.</text>
</comment>
<reference evidence="1 2" key="1">
    <citation type="submission" date="2021-01" db="EMBL/GenBank/DDBJ databases">
        <title>Whole genome shotgun sequence of Asanoa siamensis NBRC 107932.</title>
        <authorList>
            <person name="Komaki H."/>
            <person name="Tamura T."/>
        </authorList>
    </citation>
    <scope>NUCLEOTIDE SEQUENCE [LARGE SCALE GENOMIC DNA]</scope>
    <source>
        <strain evidence="1 2">NBRC 107932</strain>
    </source>
</reference>
<gene>
    <name evidence="1" type="ORF">Asi02nite_66320</name>
</gene>